<dbReference type="GO" id="GO:0005634">
    <property type="term" value="C:nucleus"/>
    <property type="evidence" value="ECO:0007669"/>
    <property type="project" value="TreeGrafter"/>
</dbReference>
<reference evidence="2" key="3">
    <citation type="submission" date="2025-09" db="UniProtKB">
        <authorList>
            <consortium name="Ensembl"/>
        </authorList>
    </citation>
    <scope>IDENTIFICATION</scope>
</reference>
<dbReference type="FunCoup" id="A0A4W6F1E8">
    <property type="interactions" value="1573"/>
</dbReference>
<accession>A0A4W6F1E8</accession>
<dbReference type="GeneTree" id="ENSGT00390000008551"/>
<keyword evidence="1" id="KW-0812">Transmembrane</keyword>
<dbReference type="InParanoid" id="A0A4W6F1E8"/>
<dbReference type="Pfam" id="PF15011">
    <property type="entry name" value="CA109-like"/>
    <property type="match status" value="1"/>
</dbReference>
<reference evidence="3" key="1">
    <citation type="submission" date="2015-09" db="EMBL/GenBank/DDBJ databases">
        <authorList>
            <person name="Sai Rama Sridatta P."/>
        </authorList>
    </citation>
    <scope>NUCLEOTIDE SEQUENCE [LARGE SCALE GENOMIC DNA]</scope>
</reference>
<dbReference type="InterPro" id="IPR029159">
    <property type="entry name" value="CA109-like"/>
</dbReference>
<keyword evidence="1" id="KW-1133">Transmembrane helix</keyword>
<feature type="transmembrane region" description="Helical" evidence="1">
    <location>
        <begin position="151"/>
        <end position="179"/>
    </location>
</feature>
<dbReference type="Proteomes" id="UP000314980">
    <property type="component" value="Unassembled WGS sequence"/>
</dbReference>
<organism evidence="2 3">
    <name type="scientific">Lates calcarifer</name>
    <name type="common">Barramundi</name>
    <name type="synonym">Holocentrus calcarifer</name>
    <dbReference type="NCBI Taxonomy" id="8187"/>
    <lineage>
        <taxon>Eukaryota</taxon>
        <taxon>Metazoa</taxon>
        <taxon>Chordata</taxon>
        <taxon>Craniata</taxon>
        <taxon>Vertebrata</taxon>
        <taxon>Euteleostomi</taxon>
        <taxon>Actinopterygii</taxon>
        <taxon>Neopterygii</taxon>
        <taxon>Teleostei</taxon>
        <taxon>Neoteleostei</taxon>
        <taxon>Acanthomorphata</taxon>
        <taxon>Carangaria</taxon>
        <taxon>Carangaria incertae sedis</taxon>
        <taxon>Centropomidae</taxon>
        <taxon>Lates</taxon>
    </lineage>
</organism>
<keyword evidence="3" id="KW-1185">Reference proteome</keyword>
<sequence>MSKPALSSLHQALRKSFKTLENNQTVWKSVLAECSPLMVSLGNLAEQSRALSNVQISNTPLRDFPDLEDRLRFKLLQATDTVLGKLNEKMSSLQSVRDAISNQVSAVVQLFEQNTDSLDVLAVTERSATTPSIADMLEWLQDAERHYRQQYLLFGFVLGWVCVMLGVYCFSSTGVFRFLRRKTLLQTLRPDNISLLESAPKRWKSLESPSAEDCITDTLCKVSFFMESQ</sequence>
<dbReference type="AlphaFoldDB" id="A0A4W6F1E8"/>
<evidence type="ECO:0000256" key="1">
    <source>
        <dbReference type="SAM" id="Phobius"/>
    </source>
</evidence>
<dbReference type="STRING" id="8187.ENSLCAP00010043527"/>
<evidence type="ECO:0000313" key="3">
    <source>
        <dbReference type="Proteomes" id="UP000314980"/>
    </source>
</evidence>
<keyword evidence="1" id="KW-0472">Membrane</keyword>
<reference evidence="2" key="2">
    <citation type="submission" date="2025-08" db="UniProtKB">
        <authorList>
            <consortium name="Ensembl"/>
        </authorList>
    </citation>
    <scope>IDENTIFICATION</scope>
</reference>
<evidence type="ECO:0000313" key="2">
    <source>
        <dbReference type="Ensembl" id="ENSLCAP00010043527.1"/>
    </source>
</evidence>
<dbReference type="Ensembl" id="ENSLCAT00010044589.1">
    <property type="protein sequence ID" value="ENSLCAP00010043527.1"/>
    <property type="gene ID" value="ENSLCAG00010020266.1"/>
</dbReference>
<gene>
    <name evidence="2" type="primary">AIRIM</name>
    <name evidence="2" type="synonym">airim</name>
</gene>
<dbReference type="PANTHER" id="PTHR16234:SF5">
    <property type="entry name" value="AFG2-INTERACTING RIBOSOME MATURATION FACTOR"/>
    <property type="match status" value="1"/>
</dbReference>
<dbReference type="GO" id="GO:0005737">
    <property type="term" value="C:cytoplasm"/>
    <property type="evidence" value="ECO:0007669"/>
    <property type="project" value="TreeGrafter"/>
</dbReference>
<dbReference type="PANTHER" id="PTHR16234">
    <property type="entry name" value="SIMILAR TO HYPOTHETICAL PROTEIN FLJ20508"/>
    <property type="match status" value="1"/>
</dbReference>
<name>A0A4W6F1E8_LATCA</name>
<protein>
    <submittedName>
        <fullName evidence="2">AFG2 interacting ribosome maturation factor</fullName>
    </submittedName>
</protein>
<proteinExistence type="predicted"/>